<proteinExistence type="predicted"/>
<sequence>MSMTPRVPPARPLIGVVEDVHRALRDDMARAATAAGFPEVRATHDAVFASLPAEGARISAMAAEAGITKQSMAEIVRDLERDGIVRIDPDPTDGRAKLVSYTERGLRCVHEGQQHIDDVEAQLASVLGKKRLAELRRLLGEVIDALAPGLDNDPAVG</sequence>
<name>A0A417XYP7_9ACTN</name>
<dbReference type="OrthoDB" id="122135at2"/>
<feature type="domain" description="HTH marR-type" evidence="1">
    <location>
        <begin position="10"/>
        <end position="144"/>
    </location>
</feature>
<protein>
    <submittedName>
        <fullName evidence="2">MarR family transcriptional regulator</fullName>
    </submittedName>
</protein>
<dbReference type="Pfam" id="PF12802">
    <property type="entry name" value="MarR_2"/>
    <property type="match status" value="1"/>
</dbReference>
<dbReference type="AlphaFoldDB" id="A0A417XYP7"/>
<evidence type="ECO:0000313" key="3">
    <source>
        <dbReference type="Proteomes" id="UP000283644"/>
    </source>
</evidence>
<dbReference type="PANTHER" id="PTHR33164">
    <property type="entry name" value="TRANSCRIPTIONAL REGULATOR, MARR FAMILY"/>
    <property type="match status" value="1"/>
</dbReference>
<evidence type="ECO:0000259" key="1">
    <source>
        <dbReference type="PROSITE" id="PS50995"/>
    </source>
</evidence>
<dbReference type="GO" id="GO:0003700">
    <property type="term" value="F:DNA-binding transcription factor activity"/>
    <property type="evidence" value="ECO:0007669"/>
    <property type="project" value="InterPro"/>
</dbReference>
<reference evidence="2 3" key="1">
    <citation type="submission" date="2018-09" db="EMBL/GenBank/DDBJ databases">
        <title>Genome sequencing of Nocardioides immobilis CCTCC AB 2017083 for comparison to Nocardioides silvaticus.</title>
        <authorList>
            <person name="Li C."/>
            <person name="Wang G."/>
        </authorList>
    </citation>
    <scope>NUCLEOTIDE SEQUENCE [LARGE SCALE GENOMIC DNA]</scope>
    <source>
        <strain evidence="2 3">CCTCC AB 2017083</strain>
    </source>
</reference>
<dbReference type="PANTHER" id="PTHR33164:SF99">
    <property type="entry name" value="MARR FAMILY REGULATORY PROTEIN"/>
    <property type="match status" value="1"/>
</dbReference>
<dbReference type="SUPFAM" id="SSF46785">
    <property type="entry name" value="Winged helix' DNA-binding domain"/>
    <property type="match status" value="1"/>
</dbReference>
<dbReference type="InterPro" id="IPR036388">
    <property type="entry name" value="WH-like_DNA-bd_sf"/>
</dbReference>
<dbReference type="InterPro" id="IPR036390">
    <property type="entry name" value="WH_DNA-bd_sf"/>
</dbReference>
<dbReference type="GO" id="GO:0006950">
    <property type="term" value="P:response to stress"/>
    <property type="evidence" value="ECO:0007669"/>
    <property type="project" value="TreeGrafter"/>
</dbReference>
<organism evidence="2 3">
    <name type="scientific">Nocardioides immobilis</name>
    <dbReference type="NCBI Taxonomy" id="2049295"/>
    <lineage>
        <taxon>Bacteria</taxon>
        <taxon>Bacillati</taxon>
        <taxon>Actinomycetota</taxon>
        <taxon>Actinomycetes</taxon>
        <taxon>Propionibacteriales</taxon>
        <taxon>Nocardioidaceae</taxon>
        <taxon>Nocardioides</taxon>
    </lineage>
</organism>
<keyword evidence="3" id="KW-1185">Reference proteome</keyword>
<dbReference type="Proteomes" id="UP000283644">
    <property type="component" value="Unassembled WGS sequence"/>
</dbReference>
<dbReference type="InterPro" id="IPR000835">
    <property type="entry name" value="HTH_MarR-typ"/>
</dbReference>
<dbReference type="Gene3D" id="1.10.10.10">
    <property type="entry name" value="Winged helix-like DNA-binding domain superfamily/Winged helix DNA-binding domain"/>
    <property type="match status" value="1"/>
</dbReference>
<accession>A0A417XYP7</accession>
<dbReference type="InterPro" id="IPR039422">
    <property type="entry name" value="MarR/SlyA-like"/>
</dbReference>
<dbReference type="PROSITE" id="PS50995">
    <property type="entry name" value="HTH_MARR_2"/>
    <property type="match status" value="1"/>
</dbReference>
<gene>
    <name evidence="2" type="ORF">D0Z08_18470</name>
</gene>
<dbReference type="EMBL" id="QXGH01000023">
    <property type="protein sequence ID" value="RHW25498.1"/>
    <property type="molecule type" value="Genomic_DNA"/>
</dbReference>
<comment type="caution">
    <text evidence="2">The sequence shown here is derived from an EMBL/GenBank/DDBJ whole genome shotgun (WGS) entry which is preliminary data.</text>
</comment>
<evidence type="ECO:0000313" key="2">
    <source>
        <dbReference type="EMBL" id="RHW25498.1"/>
    </source>
</evidence>